<accession>A0A0P0WD62</accession>
<dbReference type="Proteomes" id="UP000059680">
    <property type="component" value="Chromosome 4"/>
</dbReference>
<dbReference type="AlphaFoldDB" id="A0A0P0WD62"/>
<organism evidence="2 3">
    <name type="scientific">Oryza sativa subsp. japonica</name>
    <name type="common">Rice</name>
    <dbReference type="NCBI Taxonomy" id="39947"/>
    <lineage>
        <taxon>Eukaryota</taxon>
        <taxon>Viridiplantae</taxon>
        <taxon>Streptophyta</taxon>
        <taxon>Embryophyta</taxon>
        <taxon>Tracheophyta</taxon>
        <taxon>Spermatophyta</taxon>
        <taxon>Magnoliopsida</taxon>
        <taxon>Liliopsida</taxon>
        <taxon>Poales</taxon>
        <taxon>Poaceae</taxon>
        <taxon>BOP clade</taxon>
        <taxon>Oryzoideae</taxon>
        <taxon>Oryzeae</taxon>
        <taxon>Oryzinae</taxon>
        <taxon>Oryza</taxon>
        <taxon>Oryza sativa</taxon>
    </lineage>
</organism>
<evidence type="ECO:0000313" key="2">
    <source>
        <dbReference type="EMBL" id="BAS90400.1"/>
    </source>
</evidence>
<dbReference type="InParanoid" id="A0A0P0WD62"/>
<evidence type="ECO:0000256" key="1">
    <source>
        <dbReference type="SAM" id="MobiDB-lite"/>
    </source>
</evidence>
<dbReference type="Gramene" id="Os04t0553050-00">
    <property type="protein sequence ID" value="Os04t0553050-00"/>
    <property type="gene ID" value="Os04g0553050"/>
</dbReference>
<name>A0A0P0WD62_ORYSJ</name>
<protein>
    <submittedName>
        <fullName evidence="2">Os04g0553050 protein</fullName>
    </submittedName>
</protein>
<reference evidence="2 3" key="3">
    <citation type="journal article" date="2013" name="Rice">
        <title>Improvement of the Oryza sativa Nipponbare reference genome using next generation sequence and optical map data.</title>
        <authorList>
            <person name="Kawahara Y."/>
            <person name="de la Bastide M."/>
            <person name="Hamilton J.P."/>
            <person name="Kanamori H."/>
            <person name="McCombie W.R."/>
            <person name="Ouyang S."/>
            <person name="Schwartz D.C."/>
            <person name="Tanaka T."/>
            <person name="Wu J."/>
            <person name="Zhou S."/>
            <person name="Childs K.L."/>
            <person name="Davidson R.M."/>
            <person name="Lin H."/>
            <person name="Quesada-Ocampo L."/>
            <person name="Vaillancourt B."/>
            <person name="Sakai H."/>
            <person name="Lee S.S."/>
            <person name="Kim J."/>
            <person name="Numa H."/>
            <person name="Itoh T."/>
            <person name="Buell C.R."/>
            <person name="Matsumoto T."/>
        </authorList>
    </citation>
    <scope>NUCLEOTIDE SEQUENCE [LARGE SCALE GENOMIC DNA]</scope>
    <source>
        <strain evidence="3">cv. Nipponbare</strain>
    </source>
</reference>
<feature type="region of interest" description="Disordered" evidence="1">
    <location>
        <begin position="1"/>
        <end position="93"/>
    </location>
</feature>
<reference evidence="3" key="1">
    <citation type="journal article" date="2005" name="Nature">
        <title>The map-based sequence of the rice genome.</title>
        <authorList>
            <consortium name="International rice genome sequencing project (IRGSP)"/>
            <person name="Matsumoto T."/>
            <person name="Wu J."/>
            <person name="Kanamori H."/>
            <person name="Katayose Y."/>
            <person name="Fujisawa M."/>
            <person name="Namiki N."/>
            <person name="Mizuno H."/>
            <person name="Yamamoto K."/>
            <person name="Antonio B.A."/>
            <person name="Baba T."/>
            <person name="Sakata K."/>
            <person name="Nagamura Y."/>
            <person name="Aoki H."/>
            <person name="Arikawa K."/>
            <person name="Arita K."/>
            <person name="Bito T."/>
            <person name="Chiden Y."/>
            <person name="Fujitsuka N."/>
            <person name="Fukunaka R."/>
            <person name="Hamada M."/>
            <person name="Harada C."/>
            <person name="Hayashi A."/>
            <person name="Hijishita S."/>
            <person name="Honda M."/>
            <person name="Hosokawa S."/>
            <person name="Ichikawa Y."/>
            <person name="Idonuma A."/>
            <person name="Iijima M."/>
            <person name="Ikeda M."/>
            <person name="Ikeno M."/>
            <person name="Ito K."/>
            <person name="Ito S."/>
            <person name="Ito T."/>
            <person name="Ito Y."/>
            <person name="Ito Y."/>
            <person name="Iwabuchi A."/>
            <person name="Kamiya K."/>
            <person name="Karasawa W."/>
            <person name="Kurita K."/>
            <person name="Katagiri S."/>
            <person name="Kikuta A."/>
            <person name="Kobayashi H."/>
            <person name="Kobayashi N."/>
            <person name="Machita K."/>
            <person name="Maehara T."/>
            <person name="Masukawa M."/>
            <person name="Mizubayashi T."/>
            <person name="Mukai Y."/>
            <person name="Nagasaki H."/>
            <person name="Nagata Y."/>
            <person name="Naito S."/>
            <person name="Nakashima M."/>
            <person name="Nakama Y."/>
            <person name="Nakamichi Y."/>
            <person name="Nakamura M."/>
            <person name="Meguro A."/>
            <person name="Negishi M."/>
            <person name="Ohta I."/>
            <person name="Ohta T."/>
            <person name="Okamoto M."/>
            <person name="Ono N."/>
            <person name="Saji S."/>
            <person name="Sakaguchi M."/>
            <person name="Sakai K."/>
            <person name="Shibata M."/>
            <person name="Shimokawa T."/>
            <person name="Song J."/>
            <person name="Takazaki Y."/>
            <person name="Terasawa K."/>
            <person name="Tsugane M."/>
            <person name="Tsuji K."/>
            <person name="Ueda S."/>
            <person name="Waki K."/>
            <person name="Yamagata H."/>
            <person name="Yamamoto M."/>
            <person name="Yamamoto S."/>
            <person name="Yamane H."/>
            <person name="Yoshiki S."/>
            <person name="Yoshihara R."/>
            <person name="Yukawa K."/>
            <person name="Zhong H."/>
            <person name="Yano M."/>
            <person name="Yuan Q."/>
            <person name="Ouyang S."/>
            <person name="Liu J."/>
            <person name="Jones K.M."/>
            <person name="Gansberger K."/>
            <person name="Moffat K."/>
            <person name="Hill J."/>
            <person name="Bera J."/>
            <person name="Fadrosh D."/>
            <person name="Jin S."/>
            <person name="Johri S."/>
            <person name="Kim M."/>
            <person name="Overton L."/>
            <person name="Reardon M."/>
            <person name="Tsitrin T."/>
            <person name="Vuong H."/>
            <person name="Weaver B."/>
            <person name="Ciecko A."/>
            <person name="Tallon L."/>
            <person name="Jackson J."/>
            <person name="Pai G."/>
            <person name="Aken S.V."/>
            <person name="Utterback T."/>
            <person name="Reidmuller S."/>
            <person name="Feldblyum T."/>
            <person name="Hsiao J."/>
            <person name="Zismann V."/>
            <person name="Iobst S."/>
            <person name="de Vazeille A.R."/>
            <person name="Buell C.R."/>
            <person name="Ying K."/>
            <person name="Li Y."/>
            <person name="Lu T."/>
            <person name="Huang Y."/>
            <person name="Zhao Q."/>
            <person name="Feng Q."/>
            <person name="Zhang L."/>
            <person name="Zhu J."/>
            <person name="Weng Q."/>
            <person name="Mu J."/>
            <person name="Lu Y."/>
            <person name="Fan D."/>
            <person name="Liu Y."/>
            <person name="Guan J."/>
            <person name="Zhang Y."/>
            <person name="Yu S."/>
            <person name="Liu X."/>
            <person name="Zhang Y."/>
            <person name="Hong G."/>
            <person name="Han B."/>
            <person name="Choisne N."/>
            <person name="Demange N."/>
            <person name="Orjeda G."/>
            <person name="Samain S."/>
            <person name="Cattolico L."/>
            <person name="Pelletier E."/>
            <person name="Couloux A."/>
            <person name="Segurens B."/>
            <person name="Wincker P."/>
            <person name="D'Hont A."/>
            <person name="Scarpelli C."/>
            <person name="Weissenbach J."/>
            <person name="Salanoubat M."/>
            <person name="Quetier F."/>
            <person name="Yu Y."/>
            <person name="Kim H.R."/>
            <person name="Rambo T."/>
            <person name="Currie J."/>
            <person name="Collura K."/>
            <person name="Luo M."/>
            <person name="Yang T."/>
            <person name="Ammiraju J.S.S."/>
            <person name="Engler F."/>
            <person name="Soderlund C."/>
            <person name="Wing R.A."/>
            <person name="Palmer L.E."/>
            <person name="de la Bastide M."/>
            <person name="Spiegel L."/>
            <person name="Nascimento L."/>
            <person name="Zutavern T."/>
            <person name="O'Shaughnessy A."/>
            <person name="Dike S."/>
            <person name="Dedhia N."/>
            <person name="Preston R."/>
            <person name="Balija V."/>
            <person name="McCombie W.R."/>
            <person name="Chow T."/>
            <person name="Chen H."/>
            <person name="Chung M."/>
            <person name="Chen C."/>
            <person name="Shaw J."/>
            <person name="Wu H."/>
            <person name="Hsiao K."/>
            <person name="Chao Y."/>
            <person name="Chu M."/>
            <person name="Cheng C."/>
            <person name="Hour A."/>
            <person name="Lee P."/>
            <person name="Lin S."/>
            <person name="Lin Y."/>
            <person name="Liou J."/>
            <person name="Liu S."/>
            <person name="Hsing Y."/>
            <person name="Raghuvanshi S."/>
            <person name="Mohanty A."/>
            <person name="Bharti A.K."/>
            <person name="Gaur A."/>
            <person name="Gupta V."/>
            <person name="Kumar D."/>
            <person name="Ravi V."/>
            <person name="Vij S."/>
            <person name="Kapur A."/>
            <person name="Khurana P."/>
            <person name="Khurana P."/>
            <person name="Khurana J.P."/>
            <person name="Tyagi A.K."/>
            <person name="Gaikwad K."/>
            <person name="Singh A."/>
            <person name="Dalal V."/>
            <person name="Srivastava S."/>
            <person name="Dixit A."/>
            <person name="Pal A.K."/>
            <person name="Ghazi I.A."/>
            <person name="Yadav M."/>
            <person name="Pandit A."/>
            <person name="Bhargava A."/>
            <person name="Sureshbabu K."/>
            <person name="Batra K."/>
            <person name="Sharma T.R."/>
            <person name="Mohapatra T."/>
            <person name="Singh N.K."/>
            <person name="Messing J."/>
            <person name="Nelson A.B."/>
            <person name="Fuks G."/>
            <person name="Kavchok S."/>
            <person name="Keizer G."/>
            <person name="Linton E."/>
            <person name="Llaca V."/>
            <person name="Song R."/>
            <person name="Tanyolac B."/>
            <person name="Young S."/>
            <person name="Ho-Il K."/>
            <person name="Hahn J.H."/>
            <person name="Sangsakoo G."/>
            <person name="Vanavichit A."/>
            <person name="de Mattos Luiz.A.T."/>
            <person name="Zimmer P.D."/>
            <person name="Malone G."/>
            <person name="Dellagostin O."/>
            <person name="de Oliveira A.C."/>
            <person name="Bevan M."/>
            <person name="Bancroft I."/>
            <person name="Minx P."/>
            <person name="Cordum H."/>
            <person name="Wilson R."/>
            <person name="Cheng Z."/>
            <person name="Jin W."/>
            <person name="Jiang J."/>
            <person name="Leong S.A."/>
            <person name="Iwama H."/>
            <person name="Gojobori T."/>
            <person name="Itoh T."/>
            <person name="Niimura Y."/>
            <person name="Fujii Y."/>
            <person name="Habara T."/>
            <person name="Sakai H."/>
            <person name="Sato Y."/>
            <person name="Wilson G."/>
            <person name="Kumar K."/>
            <person name="McCouch S."/>
            <person name="Juretic N."/>
            <person name="Hoen D."/>
            <person name="Wright S."/>
            <person name="Bruskiewich R."/>
            <person name="Bureau T."/>
            <person name="Miyao A."/>
            <person name="Hirochika H."/>
            <person name="Nishikawa T."/>
            <person name="Kadowaki K."/>
            <person name="Sugiura M."/>
            <person name="Burr B."/>
            <person name="Sasaki T."/>
        </authorList>
    </citation>
    <scope>NUCLEOTIDE SEQUENCE [LARGE SCALE GENOMIC DNA]</scope>
    <source>
        <strain evidence="3">cv. Nipponbare</strain>
    </source>
</reference>
<gene>
    <name evidence="2" type="ordered locus">Os04g0553050</name>
    <name evidence="2" type="ORF">OSNPB_040553050</name>
</gene>
<keyword evidence="3" id="KW-1185">Reference proteome</keyword>
<sequence length="118" mass="12307">MPTNAAVRSETPALPGPTRRSCARRLRRWTRPVRTRWKTCPARSSAESPRQIARGGDHLEKGGGGGSGDAAEARRRIIAAGGGRGEGEAGHGQAAARMVEAEEEVRLVVRAVAGAGTG</sequence>
<evidence type="ECO:0000313" key="3">
    <source>
        <dbReference type="Proteomes" id="UP000059680"/>
    </source>
</evidence>
<dbReference type="PaxDb" id="39947-A0A0P0WD62"/>
<proteinExistence type="predicted"/>
<reference evidence="2 3" key="2">
    <citation type="journal article" date="2013" name="Plant Cell Physiol.">
        <title>Rice Annotation Project Database (RAP-DB): an integrative and interactive database for rice genomics.</title>
        <authorList>
            <person name="Sakai H."/>
            <person name="Lee S.S."/>
            <person name="Tanaka T."/>
            <person name="Numa H."/>
            <person name="Kim J."/>
            <person name="Kawahara Y."/>
            <person name="Wakimoto H."/>
            <person name="Yang C.C."/>
            <person name="Iwamoto M."/>
            <person name="Abe T."/>
            <person name="Yamada Y."/>
            <person name="Muto A."/>
            <person name="Inokuchi H."/>
            <person name="Ikemura T."/>
            <person name="Matsumoto T."/>
            <person name="Sasaki T."/>
            <person name="Itoh T."/>
        </authorList>
    </citation>
    <scope>NUCLEOTIDE SEQUENCE [LARGE SCALE GENOMIC DNA]</scope>
    <source>
        <strain evidence="3">cv. Nipponbare</strain>
    </source>
</reference>
<feature type="compositionally biased region" description="Basic residues" evidence="1">
    <location>
        <begin position="21"/>
        <end position="37"/>
    </location>
</feature>
<dbReference type="EMBL" id="AP014960">
    <property type="protein sequence ID" value="BAS90400.1"/>
    <property type="molecule type" value="Genomic_DNA"/>
</dbReference>